<keyword evidence="1" id="KW-0433">Leucine-rich repeat</keyword>
<dbReference type="SMART" id="SM00369">
    <property type="entry name" value="LRR_TYP"/>
    <property type="match status" value="6"/>
</dbReference>
<keyword evidence="5" id="KW-1133">Transmembrane helix</keyword>
<dbReference type="OMA" id="NSTHESA"/>
<evidence type="ECO:0000256" key="4">
    <source>
        <dbReference type="SAM" id="MobiDB-lite"/>
    </source>
</evidence>
<dbReference type="Pfam" id="PF13855">
    <property type="entry name" value="LRR_8"/>
    <property type="match status" value="2"/>
</dbReference>
<dbReference type="GeneID" id="106665058"/>
<dbReference type="EnsemblMetazoa" id="XM_024229013.1">
    <property type="protein sequence ID" value="XP_024084781.1"/>
    <property type="gene ID" value="LOC106665058"/>
</dbReference>
<dbReference type="Proteomes" id="UP000494040">
    <property type="component" value="Unassembled WGS sequence"/>
</dbReference>
<feature type="compositionally biased region" description="Polar residues" evidence="4">
    <location>
        <begin position="722"/>
        <end position="732"/>
    </location>
</feature>
<dbReference type="KEGG" id="clec:106665058"/>
<keyword evidence="8" id="KW-1185">Reference proteome</keyword>
<feature type="signal peptide" evidence="6">
    <location>
        <begin position="1"/>
        <end position="17"/>
    </location>
</feature>
<feature type="transmembrane region" description="Helical" evidence="5">
    <location>
        <begin position="657"/>
        <end position="678"/>
    </location>
</feature>
<feature type="compositionally biased region" description="Low complexity" evidence="4">
    <location>
        <begin position="421"/>
        <end position="535"/>
    </location>
</feature>
<proteinExistence type="predicted"/>
<dbReference type="EnsemblMetazoa" id="XM_024229014.1">
    <property type="protein sequence ID" value="XP_024084782.1"/>
    <property type="gene ID" value="LOC106665058"/>
</dbReference>
<feature type="compositionally biased region" description="Basic and acidic residues" evidence="4">
    <location>
        <begin position="334"/>
        <end position="343"/>
    </location>
</feature>
<feature type="region of interest" description="Disordered" evidence="4">
    <location>
        <begin position="301"/>
        <end position="395"/>
    </location>
</feature>
<evidence type="ECO:0000256" key="3">
    <source>
        <dbReference type="ARBA" id="ARBA00022737"/>
    </source>
</evidence>
<organism evidence="7 8">
    <name type="scientific">Cimex lectularius</name>
    <name type="common">Bed bug</name>
    <name type="synonym">Acanthia lectularia</name>
    <dbReference type="NCBI Taxonomy" id="79782"/>
    <lineage>
        <taxon>Eukaryota</taxon>
        <taxon>Metazoa</taxon>
        <taxon>Ecdysozoa</taxon>
        <taxon>Arthropoda</taxon>
        <taxon>Hexapoda</taxon>
        <taxon>Insecta</taxon>
        <taxon>Pterygota</taxon>
        <taxon>Neoptera</taxon>
        <taxon>Paraneoptera</taxon>
        <taxon>Hemiptera</taxon>
        <taxon>Heteroptera</taxon>
        <taxon>Panheteroptera</taxon>
        <taxon>Cimicomorpha</taxon>
        <taxon>Cimicidae</taxon>
        <taxon>Cimex</taxon>
    </lineage>
</organism>
<dbReference type="PANTHER" id="PTHR24369">
    <property type="entry name" value="ANTIGEN BSP, PUTATIVE-RELATED"/>
    <property type="match status" value="1"/>
</dbReference>
<dbReference type="PANTHER" id="PTHR24369:SF210">
    <property type="entry name" value="CHAOPTIN-RELATED"/>
    <property type="match status" value="1"/>
</dbReference>
<dbReference type="InterPro" id="IPR003591">
    <property type="entry name" value="Leu-rich_rpt_typical-subtyp"/>
</dbReference>
<dbReference type="RefSeq" id="XP_024084782.1">
    <property type="nucleotide sequence ID" value="XM_024229014.1"/>
</dbReference>
<dbReference type="InterPro" id="IPR001611">
    <property type="entry name" value="Leu-rich_rpt"/>
</dbReference>
<dbReference type="InterPro" id="IPR050541">
    <property type="entry name" value="LRR_TM_domain-containing"/>
</dbReference>
<sequence>MLGRAIVFIWCIVLVRSDGCPEYCACSDNERSADCNIYALSNVKRPVDLDEVKFVSSQPLVLTSTIFKHFRSVKVLNLSYMKIRTVPTDSFHGMKYLTEIDLSYNRIKRVNGSSYKNLKSLKTLRLRGNPLQLTLSDVIVSKSLEELDLGQCSLTDLKPGVFKQVPSLTDLSLDGNLLTTLENSLFPKGLRFLNLARNKISIVPTKVLVSLHNLAEVDVSENPINCTCSLLLMDDLFAGEGKLLLHNATCFSPPRYEGKRLHELYENNVCRSELMPDTNTNSILRSTKDRSWQSLMQGGDFADFQADQPPRESDSGETQSNESQNNKIQGGHLGLHDPDKTENDDYDEGTYTTAHDYDGHEQWTGSDEGEGSGEGYYNPKFPHFEETEDQASSTKKYLDFTEGWEIRVESSTEPSPSVNIETSSTEPTSSVSVETSSTGSTSLAEEISPSTEETTSAAVEMSSSTETISSSSIDTSSSAETSSVAVEMTSSTEETSSATAETYSSTETSTLAAVEMSSSTEETSSATVEISSSPEASTLGSVQTSSSTEQASSPAVETSSSTEQTSSSDVEMSSTTEETSSAGVVQVETQGTTPTDSNYFSQWDSDETTEASTEAVLVVEPEFKKTVELPNENEVFIETKEGFSKEEKREDKGLEMYAIYAITALIVAVILLLVLVSVCRRKRGKSYKVSLPADPEANSATEMQDMLLPKPPENGIKVVPKNYSNGNTANGKSEQKEEERPVLAEPEHDPENDWEDKVGPIEAVTARMCVLARPQTPIYIHKSLN</sequence>
<evidence type="ECO:0000313" key="8">
    <source>
        <dbReference type="Proteomes" id="UP000494040"/>
    </source>
</evidence>
<evidence type="ECO:0000313" key="7">
    <source>
        <dbReference type="EnsemblMetazoa" id="XP_024084782.1"/>
    </source>
</evidence>
<evidence type="ECO:0000256" key="5">
    <source>
        <dbReference type="SAM" id="Phobius"/>
    </source>
</evidence>
<keyword evidence="5" id="KW-0812">Transmembrane</keyword>
<feature type="region of interest" description="Disordered" evidence="4">
    <location>
        <begin position="720"/>
        <end position="758"/>
    </location>
</feature>
<evidence type="ECO:0000256" key="6">
    <source>
        <dbReference type="SAM" id="SignalP"/>
    </source>
</evidence>
<feature type="compositionally biased region" description="Polar residues" evidence="4">
    <location>
        <begin position="587"/>
        <end position="603"/>
    </location>
</feature>
<feature type="region of interest" description="Disordered" evidence="4">
    <location>
        <begin position="408"/>
        <end position="606"/>
    </location>
</feature>
<feature type="compositionally biased region" description="Polar residues" evidence="4">
    <location>
        <begin position="316"/>
        <end position="328"/>
    </location>
</feature>
<evidence type="ECO:0000256" key="1">
    <source>
        <dbReference type="ARBA" id="ARBA00022614"/>
    </source>
</evidence>
<reference evidence="7" key="1">
    <citation type="submission" date="2022-01" db="UniProtKB">
        <authorList>
            <consortium name="EnsemblMetazoa"/>
        </authorList>
    </citation>
    <scope>IDENTIFICATION</scope>
</reference>
<keyword evidence="3" id="KW-0677">Repeat</keyword>
<feature type="chain" id="PRO_5036269614" evidence="6">
    <location>
        <begin position="18"/>
        <end position="785"/>
    </location>
</feature>
<feature type="compositionally biased region" description="Basic and acidic residues" evidence="4">
    <location>
        <begin position="733"/>
        <end position="758"/>
    </location>
</feature>
<dbReference type="AlphaFoldDB" id="A0A8I6SPY7"/>
<dbReference type="SUPFAM" id="SSF52058">
    <property type="entry name" value="L domain-like"/>
    <property type="match status" value="1"/>
</dbReference>
<evidence type="ECO:0000256" key="2">
    <source>
        <dbReference type="ARBA" id="ARBA00022729"/>
    </source>
</evidence>
<dbReference type="OrthoDB" id="676979at2759"/>
<keyword evidence="5" id="KW-0472">Membrane</keyword>
<dbReference type="GO" id="GO:0005886">
    <property type="term" value="C:plasma membrane"/>
    <property type="evidence" value="ECO:0007669"/>
    <property type="project" value="TreeGrafter"/>
</dbReference>
<protein>
    <submittedName>
        <fullName evidence="7">Uncharacterized protein</fullName>
    </submittedName>
</protein>
<dbReference type="RefSeq" id="XP_024084781.1">
    <property type="nucleotide sequence ID" value="XM_024229013.1"/>
</dbReference>
<accession>A0A8I6SPY7</accession>
<feature type="compositionally biased region" description="Polar residues" evidence="4">
    <location>
        <begin position="536"/>
        <end position="556"/>
    </location>
</feature>
<feature type="compositionally biased region" description="Polar residues" evidence="4">
    <location>
        <begin position="411"/>
        <end position="420"/>
    </location>
</feature>
<feature type="compositionally biased region" description="Low complexity" evidence="4">
    <location>
        <begin position="557"/>
        <end position="581"/>
    </location>
</feature>
<keyword evidence="2 6" id="KW-0732">Signal</keyword>
<dbReference type="InterPro" id="IPR032675">
    <property type="entry name" value="LRR_dom_sf"/>
</dbReference>
<name>A0A8I6SPY7_CIMLE</name>
<dbReference type="Gene3D" id="3.80.10.10">
    <property type="entry name" value="Ribonuclease Inhibitor"/>
    <property type="match status" value="2"/>
</dbReference>